<evidence type="ECO:0000256" key="1">
    <source>
        <dbReference type="SAM" id="MobiDB-lite"/>
    </source>
</evidence>
<organism evidence="2 3">
    <name type="scientific">Puccinia coronata f. sp. avenae</name>
    <dbReference type="NCBI Taxonomy" id="200324"/>
    <lineage>
        <taxon>Eukaryota</taxon>
        <taxon>Fungi</taxon>
        <taxon>Dikarya</taxon>
        <taxon>Basidiomycota</taxon>
        <taxon>Pucciniomycotina</taxon>
        <taxon>Pucciniomycetes</taxon>
        <taxon>Pucciniales</taxon>
        <taxon>Pucciniaceae</taxon>
        <taxon>Puccinia</taxon>
    </lineage>
</organism>
<dbReference type="Proteomes" id="UP000235392">
    <property type="component" value="Unassembled WGS sequence"/>
</dbReference>
<sequence length="76" mass="8085">MQGLRTPNHHLNTCPSLAIGRRCLTIFDTSVLYLIPGAGMNVCPLDASTLADPGAREEGHEGDRLPSLALGEISQD</sequence>
<dbReference type="AlphaFoldDB" id="A0A2N5TA50"/>
<comment type="caution">
    <text evidence="2">The sequence shown here is derived from an EMBL/GenBank/DDBJ whole genome shotgun (WGS) entry which is preliminary data.</text>
</comment>
<evidence type="ECO:0000313" key="3">
    <source>
        <dbReference type="Proteomes" id="UP000235392"/>
    </source>
</evidence>
<name>A0A2N5TA50_9BASI</name>
<evidence type="ECO:0000313" key="2">
    <source>
        <dbReference type="EMBL" id="PLW22394.1"/>
    </source>
</evidence>
<feature type="region of interest" description="Disordered" evidence="1">
    <location>
        <begin position="53"/>
        <end position="76"/>
    </location>
</feature>
<feature type="compositionally biased region" description="Basic and acidic residues" evidence="1">
    <location>
        <begin position="54"/>
        <end position="64"/>
    </location>
</feature>
<proteinExistence type="predicted"/>
<gene>
    <name evidence="2" type="ORF">PCASD_18623</name>
</gene>
<protein>
    <submittedName>
        <fullName evidence="2">Uncharacterized protein</fullName>
    </submittedName>
</protein>
<dbReference type="EMBL" id="PGCI01000665">
    <property type="protein sequence ID" value="PLW22394.1"/>
    <property type="molecule type" value="Genomic_DNA"/>
</dbReference>
<accession>A0A2N5TA50</accession>
<reference evidence="2 3" key="1">
    <citation type="submission" date="2017-11" db="EMBL/GenBank/DDBJ databases">
        <title>De novo assembly and phasing of dikaryotic genomes from two isolates of Puccinia coronata f. sp. avenae, the causal agent of oat crown rust.</title>
        <authorList>
            <person name="Miller M.E."/>
            <person name="Zhang Y."/>
            <person name="Omidvar V."/>
            <person name="Sperschneider J."/>
            <person name="Schwessinger B."/>
            <person name="Raley C."/>
            <person name="Palmer J.M."/>
            <person name="Garnica D."/>
            <person name="Upadhyaya N."/>
            <person name="Rathjen J."/>
            <person name="Taylor J.M."/>
            <person name="Park R.F."/>
            <person name="Dodds P.N."/>
            <person name="Hirsch C.D."/>
            <person name="Kianian S.F."/>
            <person name="Figueroa M."/>
        </authorList>
    </citation>
    <scope>NUCLEOTIDE SEQUENCE [LARGE SCALE GENOMIC DNA]</scope>
    <source>
        <strain evidence="2">12SD80</strain>
    </source>
</reference>